<evidence type="ECO:0000256" key="1">
    <source>
        <dbReference type="ARBA" id="ARBA00022714"/>
    </source>
</evidence>
<keyword evidence="3" id="KW-0408">Iron</keyword>
<dbReference type="PANTHER" id="PTHR40261">
    <property type="match status" value="1"/>
</dbReference>
<dbReference type="Proteomes" id="UP001597059">
    <property type="component" value="Unassembled WGS sequence"/>
</dbReference>
<keyword evidence="4" id="KW-0411">Iron-sulfur</keyword>
<dbReference type="PANTHER" id="PTHR40261:SF1">
    <property type="entry name" value="RIESKE DOMAIN-CONTAINING PROTEIN"/>
    <property type="match status" value="1"/>
</dbReference>
<evidence type="ECO:0000256" key="4">
    <source>
        <dbReference type="ARBA" id="ARBA00023014"/>
    </source>
</evidence>
<dbReference type="InterPro" id="IPR036922">
    <property type="entry name" value="Rieske_2Fe-2S_sf"/>
</dbReference>
<sequence>MENKIPLSKEQSLSIAALSMEQSIELYVQGMRVMILRLSNGLHAYENLCPHRAKPLSEASHLTFDESGTLIECEHHGAQFLPESGLCITGPCQGQSLTKLSIHHDGSRYILLLSIGTGS</sequence>
<evidence type="ECO:0000313" key="7">
    <source>
        <dbReference type="Proteomes" id="UP001597059"/>
    </source>
</evidence>
<keyword evidence="1" id="KW-0001">2Fe-2S</keyword>
<dbReference type="PROSITE" id="PS51296">
    <property type="entry name" value="RIESKE"/>
    <property type="match status" value="1"/>
</dbReference>
<keyword evidence="7" id="KW-1185">Reference proteome</keyword>
<dbReference type="CDD" id="cd03467">
    <property type="entry name" value="Rieske"/>
    <property type="match status" value="1"/>
</dbReference>
<keyword evidence="2" id="KW-0479">Metal-binding</keyword>
<protein>
    <submittedName>
        <fullName evidence="6">Rieske (2Fe-2S) protein</fullName>
    </submittedName>
</protein>
<reference evidence="7" key="1">
    <citation type="journal article" date="2019" name="Int. J. Syst. Evol. Microbiol.">
        <title>The Global Catalogue of Microorganisms (GCM) 10K type strain sequencing project: providing services to taxonomists for standard genome sequencing and annotation.</title>
        <authorList>
            <consortium name="The Broad Institute Genomics Platform"/>
            <consortium name="The Broad Institute Genome Sequencing Center for Infectious Disease"/>
            <person name="Wu L."/>
            <person name="Ma J."/>
        </authorList>
    </citation>
    <scope>NUCLEOTIDE SEQUENCE [LARGE SCALE GENOMIC DNA]</scope>
    <source>
        <strain evidence="7">JCM 30774</strain>
    </source>
</reference>
<evidence type="ECO:0000313" key="6">
    <source>
        <dbReference type="EMBL" id="MFD1382209.1"/>
    </source>
</evidence>
<name>A0ABW4AWA0_9GAMM</name>
<comment type="caution">
    <text evidence="6">The sequence shown here is derived from an EMBL/GenBank/DDBJ whole genome shotgun (WGS) entry which is preliminary data.</text>
</comment>
<proteinExistence type="predicted"/>
<dbReference type="InterPro" id="IPR017941">
    <property type="entry name" value="Rieske_2Fe-2S"/>
</dbReference>
<evidence type="ECO:0000256" key="2">
    <source>
        <dbReference type="ARBA" id="ARBA00022723"/>
    </source>
</evidence>
<dbReference type="RefSeq" id="WP_377364959.1">
    <property type="nucleotide sequence ID" value="NZ_JBHTMN010000003.1"/>
</dbReference>
<feature type="domain" description="Rieske" evidence="5">
    <location>
        <begin position="10"/>
        <end position="110"/>
    </location>
</feature>
<dbReference type="EMBL" id="JBHTMN010000003">
    <property type="protein sequence ID" value="MFD1382209.1"/>
    <property type="molecule type" value="Genomic_DNA"/>
</dbReference>
<dbReference type="Gene3D" id="2.102.10.10">
    <property type="entry name" value="Rieske [2Fe-2S] iron-sulphur domain"/>
    <property type="match status" value="1"/>
</dbReference>
<dbReference type="SUPFAM" id="SSF50022">
    <property type="entry name" value="ISP domain"/>
    <property type="match status" value="1"/>
</dbReference>
<organism evidence="6 7">
    <name type="scientific">Rhodanobacter aciditrophus</name>
    <dbReference type="NCBI Taxonomy" id="1623218"/>
    <lineage>
        <taxon>Bacteria</taxon>
        <taxon>Pseudomonadati</taxon>
        <taxon>Pseudomonadota</taxon>
        <taxon>Gammaproteobacteria</taxon>
        <taxon>Lysobacterales</taxon>
        <taxon>Rhodanobacteraceae</taxon>
        <taxon>Rhodanobacter</taxon>
    </lineage>
</organism>
<evidence type="ECO:0000256" key="3">
    <source>
        <dbReference type="ARBA" id="ARBA00023004"/>
    </source>
</evidence>
<evidence type="ECO:0000259" key="5">
    <source>
        <dbReference type="PROSITE" id="PS51296"/>
    </source>
</evidence>
<gene>
    <name evidence="6" type="ORF">ACFQ45_02445</name>
</gene>
<accession>A0ABW4AWA0</accession>
<dbReference type="Pfam" id="PF00355">
    <property type="entry name" value="Rieske"/>
    <property type="match status" value="1"/>
</dbReference>